<accession>A0A165DEQ8</accession>
<evidence type="ECO:0000256" key="1">
    <source>
        <dbReference type="SAM" id="MobiDB-lite"/>
    </source>
</evidence>
<dbReference type="GeneID" id="63824164"/>
<sequence>MTIPTPSETPMTSTLSKTRDHLWGHSRGRARSVTRPQDFPLLNKHSKAIVRHAFSISSDKKKQDSNKFEVCREDESAIDFIRRQREYIRDELDHEIQRLKMCSLWKKLNDDEALSEDDSLNGFIVDDDLVQKATALQQDMDAFYVQNMPLTFLSSCVDAVCRAKIQGKKLLGRWIAPYPLYSVDDGATLKLVPLMQVLTIVKNPVGIVELMMAAEPWPGQVIVPGCVHPDKVQNAVCMTFSIAQASHLTKPHTFTSSKGEMQIKELHIVPIMQEWELVLGFYGMLFGHDIEDGGEMTVKNIHFSTFGDMSFSTRMSHVEFDEVSSSYNAKLKTLLGEHSMSPRKAGPSMHSSPSEVLPLFPKLVPGNLPIDDTNVPAKCPLLKMELPDCALVVVLHMAPPELLSLMSSCR</sequence>
<evidence type="ECO:0000313" key="3">
    <source>
        <dbReference type="Proteomes" id="UP000076871"/>
    </source>
</evidence>
<name>A0A165DEQ8_9APHY</name>
<dbReference type="RefSeq" id="XP_040762464.1">
    <property type="nucleotide sequence ID" value="XM_040907135.1"/>
</dbReference>
<dbReference type="InParanoid" id="A0A165DEQ8"/>
<feature type="region of interest" description="Disordered" evidence="1">
    <location>
        <begin position="1"/>
        <end position="30"/>
    </location>
</feature>
<protein>
    <submittedName>
        <fullName evidence="2">Uncharacterized protein</fullName>
    </submittedName>
</protein>
<reference evidence="2 3" key="1">
    <citation type="journal article" date="2016" name="Mol. Biol. Evol.">
        <title>Comparative Genomics of Early-Diverging Mushroom-Forming Fungi Provides Insights into the Origins of Lignocellulose Decay Capabilities.</title>
        <authorList>
            <person name="Nagy L.G."/>
            <person name="Riley R."/>
            <person name="Tritt A."/>
            <person name="Adam C."/>
            <person name="Daum C."/>
            <person name="Floudas D."/>
            <person name="Sun H."/>
            <person name="Yadav J.S."/>
            <person name="Pangilinan J."/>
            <person name="Larsson K.H."/>
            <person name="Matsuura K."/>
            <person name="Barry K."/>
            <person name="Labutti K."/>
            <person name="Kuo R."/>
            <person name="Ohm R.A."/>
            <person name="Bhattacharya S.S."/>
            <person name="Shirouzu T."/>
            <person name="Yoshinaga Y."/>
            <person name="Martin F.M."/>
            <person name="Grigoriev I.V."/>
            <person name="Hibbett D.S."/>
        </authorList>
    </citation>
    <scope>NUCLEOTIDE SEQUENCE [LARGE SCALE GENOMIC DNA]</scope>
    <source>
        <strain evidence="2 3">93-53</strain>
    </source>
</reference>
<dbReference type="EMBL" id="KV427634">
    <property type="protein sequence ID" value="KZT04724.1"/>
    <property type="molecule type" value="Genomic_DNA"/>
</dbReference>
<feature type="compositionally biased region" description="Polar residues" evidence="1">
    <location>
        <begin position="1"/>
        <end position="16"/>
    </location>
</feature>
<keyword evidence="3" id="KW-1185">Reference proteome</keyword>
<dbReference type="AlphaFoldDB" id="A0A165DEQ8"/>
<dbReference type="Proteomes" id="UP000076871">
    <property type="component" value="Unassembled WGS sequence"/>
</dbReference>
<proteinExistence type="predicted"/>
<gene>
    <name evidence="2" type="ORF">LAESUDRAFT_715294</name>
</gene>
<organism evidence="2 3">
    <name type="scientific">Laetiporus sulphureus 93-53</name>
    <dbReference type="NCBI Taxonomy" id="1314785"/>
    <lineage>
        <taxon>Eukaryota</taxon>
        <taxon>Fungi</taxon>
        <taxon>Dikarya</taxon>
        <taxon>Basidiomycota</taxon>
        <taxon>Agaricomycotina</taxon>
        <taxon>Agaricomycetes</taxon>
        <taxon>Polyporales</taxon>
        <taxon>Laetiporus</taxon>
    </lineage>
</organism>
<evidence type="ECO:0000313" key="2">
    <source>
        <dbReference type="EMBL" id="KZT04724.1"/>
    </source>
</evidence>